<feature type="domain" description="C2" evidence="4">
    <location>
        <begin position="658"/>
        <end position="780"/>
    </location>
</feature>
<reference evidence="6" key="1">
    <citation type="submission" date="2025-08" db="UniProtKB">
        <authorList>
            <consortium name="Ensembl"/>
        </authorList>
    </citation>
    <scope>IDENTIFICATION</scope>
</reference>
<dbReference type="PANTHER" id="PTHR46150:SF1">
    <property type="entry name" value="RHO GTPASE-ACTIVATING PROTEIN SYDE2"/>
    <property type="match status" value="1"/>
</dbReference>
<dbReference type="SMART" id="SM00324">
    <property type="entry name" value="RhoGAP"/>
    <property type="match status" value="1"/>
</dbReference>
<accession>A0A9J8BEU4</accession>
<dbReference type="SUPFAM" id="SSF49562">
    <property type="entry name" value="C2 domain (Calcium/lipid-binding domain, CaLB)"/>
    <property type="match status" value="1"/>
</dbReference>
<organism evidence="6 7">
    <name type="scientific">Cyprinus carpio carpio</name>
    <dbReference type="NCBI Taxonomy" id="630221"/>
    <lineage>
        <taxon>Eukaryota</taxon>
        <taxon>Metazoa</taxon>
        <taxon>Chordata</taxon>
        <taxon>Craniata</taxon>
        <taxon>Vertebrata</taxon>
        <taxon>Euteleostomi</taxon>
        <taxon>Actinopterygii</taxon>
        <taxon>Neopterygii</taxon>
        <taxon>Teleostei</taxon>
        <taxon>Ostariophysi</taxon>
        <taxon>Cypriniformes</taxon>
        <taxon>Cyprinidae</taxon>
        <taxon>Cyprininae</taxon>
        <taxon>Cyprinus</taxon>
    </lineage>
</organism>
<dbReference type="GO" id="GO:0007165">
    <property type="term" value="P:signal transduction"/>
    <property type="evidence" value="ECO:0007669"/>
    <property type="project" value="InterPro"/>
</dbReference>
<dbReference type="GO" id="GO:0005096">
    <property type="term" value="F:GTPase activator activity"/>
    <property type="evidence" value="ECO:0007669"/>
    <property type="project" value="UniProtKB-KW"/>
</dbReference>
<evidence type="ECO:0000313" key="6">
    <source>
        <dbReference type="Ensembl" id="ENSCCRP00000153031.1"/>
    </source>
</evidence>
<dbReference type="PROSITE" id="PS50238">
    <property type="entry name" value="RHOGAP"/>
    <property type="match status" value="1"/>
</dbReference>
<feature type="compositionally biased region" description="Basic and acidic residues" evidence="3">
    <location>
        <begin position="296"/>
        <end position="311"/>
    </location>
</feature>
<dbReference type="InterPro" id="IPR000198">
    <property type="entry name" value="RhoGAP_dom"/>
</dbReference>
<evidence type="ECO:0000259" key="4">
    <source>
        <dbReference type="PROSITE" id="PS50004"/>
    </source>
</evidence>
<feature type="compositionally biased region" description="Polar residues" evidence="3">
    <location>
        <begin position="323"/>
        <end position="341"/>
    </location>
</feature>
<keyword evidence="7" id="KW-1185">Reference proteome</keyword>
<feature type="region of interest" description="Disordered" evidence="3">
    <location>
        <begin position="1"/>
        <end position="33"/>
    </location>
</feature>
<dbReference type="AlphaFoldDB" id="A0A9J8BEU4"/>
<evidence type="ECO:0000256" key="2">
    <source>
        <dbReference type="SAM" id="Coils"/>
    </source>
</evidence>
<sequence length="1272" mass="141763">MRAEQSCAIADPVPRCAGGPADQSERTELKRVHTPRVRGDSIGFGGCDLKPKREALKLTDGQDLKNKEPNVTLLEQKSGKNITGDFRSPQPHVFDYIAAESDLIQVIESSLEYHGDFRMPALQSPTFFPTDLEITLAPGLRDGAPRHHSVDSEDDDYYDNQILPFYESYTQLNDRNKNTDEPISASGSNKTTQETDRLNSQLKEAYYLLINTMHNISFDGQVEDNGFVDQASSASQSNDSVSTGSDVSEERRNDSDSPVFAFIRRCGVGLTGSSQSRSLQNILSANPKPMLQRSVSDSKVKYSSNRKEETRPAVASGRDAQLANPTETLPTPVSTRQSCDDTTVPKHPGVTVNKMQEWMQKGRVLSSEMKQRIAGSSLRANHVRPKTARQQTEVRPRRLPPAAAKVKHRSDPAEENDADDEGEIWYNPIPEDEEADLPRCVPVIRVQTRRADADADERQTQDESRATDPSEQSTGGLSPSSSPNPAKRSTTINWSFPDKIKSPRTVRKLSMKMKKLPDLSRKLSVKGNSSSNVVISNSQSEPRAHSPRTNGMAELGQSQSRLSPAGVTTALVSGNVIWWYHLDSSVSTQHNFDKRRSNSGGIPKSASKGGYLSDGDSPELVAKSGKHGNSERKNGKARDRDPNGNGGSLRFPGTELDIDAFRSYSFSEQPKCLTYISGLMSLHFYGAEDLKPPRVDSRDVYCAIQVDSVNKARTALLTCRTAFLDMDHTFNIDLENAQHLKLVVFSWESTPRRNRVCCHGTVVLPPLFRVSKMHQLAVRLEPRGMIYVKLSLMEQRQNSLDGQEGDHEIQVFGIEARRVVEREASGLMVPLLIEKCISEIERRGCQVVGLYRLCGSAAVKKELREAFERDSHAVELSENNYPDINVITGVMKDYLRELPHPLITKPLYESVLDSMVKRPLQMGSGGCENDSADSDHAVSLLEFLPEVEKVREGSGAKPFLIRCPVSDLSHVCVCAQATLRKLLDHLKRIASHHEVNKMTCQNLAVCFGPVLLSQRQEASCHGNRVFIDSEELASALHFKKHIEVLHYLLQLWPVVDAQGKSSSPVPASVEMLPAVTAAVRRRKERPQVLNLTEADMAGVLRPRAGRLDSPSNRYAGDWSRCRETYLQPCCPEEADYDDVPSEEPPNAGQEEQGDLLKGTGDVVSKQELPELDQAVERVEEMQIEEEEEVSEEENTVVLDKLQVEEPLPTTPYDQILPEHRPKEHNYQAYMKIQEISPVLSNRVNLRDLQESIDTLIGNLERELNKNKLNIGY</sequence>
<feature type="region of interest" description="Disordered" evidence="3">
    <location>
        <begin position="283"/>
        <end position="349"/>
    </location>
</feature>
<dbReference type="Proteomes" id="UP001108240">
    <property type="component" value="Unplaced"/>
</dbReference>
<dbReference type="InterPro" id="IPR057459">
    <property type="entry name" value="SYDE1/2_C2"/>
</dbReference>
<feature type="compositionally biased region" description="Basic and acidic residues" evidence="3">
    <location>
        <begin position="449"/>
        <end position="468"/>
    </location>
</feature>
<name>A0A9J8BEU4_CYPCA</name>
<feature type="region of interest" description="Disordered" evidence="3">
    <location>
        <begin position="170"/>
        <end position="197"/>
    </location>
</feature>
<feature type="region of interest" description="Disordered" evidence="3">
    <location>
        <begin position="375"/>
        <end position="562"/>
    </location>
</feature>
<feature type="region of interest" description="Disordered" evidence="3">
    <location>
        <begin position="590"/>
        <end position="651"/>
    </location>
</feature>
<evidence type="ECO:0000259" key="5">
    <source>
        <dbReference type="PROSITE" id="PS50238"/>
    </source>
</evidence>
<reference evidence="6" key="2">
    <citation type="submission" date="2025-09" db="UniProtKB">
        <authorList>
            <consortium name="Ensembl"/>
        </authorList>
    </citation>
    <scope>IDENTIFICATION</scope>
</reference>
<protein>
    <submittedName>
        <fullName evidence="6">Synapse defective Rho GTPase homolog 2</fullName>
    </submittedName>
</protein>
<feature type="compositionally biased region" description="Acidic residues" evidence="3">
    <location>
        <begin position="413"/>
        <end position="423"/>
    </location>
</feature>
<feature type="coiled-coil region" evidence="2">
    <location>
        <begin position="1168"/>
        <end position="1195"/>
    </location>
</feature>
<dbReference type="Pfam" id="PF25336">
    <property type="entry name" value="C2_SYDE"/>
    <property type="match status" value="1"/>
</dbReference>
<dbReference type="InterPro" id="IPR000008">
    <property type="entry name" value="C2_dom"/>
</dbReference>
<feature type="domain" description="Rho-GAP" evidence="5">
    <location>
        <begin position="814"/>
        <end position="1056"/>
    </location>
</feature>
<evidence type="ECO:0000256" key="1">
    <source>
        <dbReference type="ARBA" id="ARBA00022468"/>
    </source>
</evidence>
<dbReference type="PROSITE" id="PS50004">
    <property type="entry name" value="C2"/>
    <property type="match status" value="1"/>
</dbReference>
<feature type="compositionally biased region" description="Low complexity" evidence="3">
    <location>
        <begin position="230"/>
        <end position="242"/>
    </location>
</feature>
<dbReference type="Ensembl" id="ENSCCRT00000164604.1">
    <property type="protein sequence ID" value="ENSCCRP00000153031.1"/>
    <property type="gene ID" value="ENSCCRG00000077321.1"/>
</dbReference>
<evidence type="ECO:0000313" key="7">
    <source>
        <dbReference type="Proteomes" id="UP001108240"/>
    </source>
</evidence>
<dbReference type="GO" id="GO:0097060">
    <property type="term" value="C:synaptic membrane"/>
    <property type="evidence" value="ECO:0007669"/>
    <property type="project" value="TreeGrafter"/>
</dbReference>
<proteinExistence type="predicted"/>
<feature type="compositionally biased region" description="Polar residues" evidence="3">
    <location>
        <begin position="469"/>
        <end position="494"/>
    </location>
</feature>
<evidence type="ECO:0000256" key="3">
    <source>
        <dbReference type="SAM" id="MobiDB-lite"/>
    </source>
</evidence>
<dbReference type="Gene3D" id="1.10.555.10">
    <property type="entry name" value="Rho GTPase activation protein"/>
    <property type="match status" value="1"/>
</dbReference>
<dbReference type="InterPro" id="IPR035892">
    <property type="entry name" value="C2_domain_sf"/>
</dbReference>
<dbReference type="Pfam" id="PF00620">
    <property type="entry name" value="RhoGAP"/>
    <property type="match status" value="2"/>
</dbReference>
<dbReference type="GO" id="GO:0046578">
    <property type="term" value="P:regulation of Ras protein signal transduction"/>
    <property type="evidence" value="ECO:0007669"/>
    <property type="project" value="TreeGrafter"/>
</dbReference>
<dbReference type="SUPFAM" id="SSF48350">
    <property type="entry name" value="GTPase activation domain, GAP"/>
    <property type="match status" value="1"/>
</dbReference>
<feature type="compositionally biased region" description="Low complexity" evidence="3">
    <location>
        <begin position="525"/>
        <end position="540"/>
    </location>
</feature>
<dbReference type="PANTHER" id="PTHR46150">
    <property type="entry name" value="RHO GTPASE-ACTIVATING PROTEIN 100F"/>
    <property type="match status" value="1"/>
</dbReference>
<feature type="compositionally biased region" description="Acidic residues" evidence="3">
    <location>
        <begin position="1132"/>
        <end position="1141"/>
    </location>
</feature>
<dbReference type="InterPro" id="IPR052118">
    <property type="entry name" value="Rho-GAP_regulator"/>
</dbReference>
<dbReference type="GeneTree" id="ENSGT01030000234635"/>
<keyword evidence="1" id="KW-0343">GTPase activation</keyword>
<feature type="compositionally biased region" description="Basic and acidic residues" evidence="3">
    <location>
        <begin position="628"/>
        <end position="642"/>
    </location>
</feature>
<feature type="compositionally biased region" description="Basic residues" evidence="3">
    <location>
        <begin position="502"/>
        <end position="514"/>
    </location>
</feature>
<feature type="compositionally biased region" description="Polar residues" evidence="3">
    <location>
        <begin position="185"/>
        <end position="197"/>
    </location>
</feature>
<dbReference type="GO" id="GO:0016477">
    <property type="term" value="P:cell migration"/>
    <property type="evidence" value="ECO:0007669"/>
    <property type="project" value="TreeGrafter"/>
</dbReference>
<feature type="region of interest" description="Disordered" evidence="3">
    <location>
        <begin position="1132"/>
        <end position="1154"/>
    </location>
</feature>
<feature type="region of interest" description="Disordered" evidence="3">
    <location>
        <begin position="230"/>
        <end position="255"/>
    </location>
</feature>
<keyword evidence="2" id="KW-0175">Coiled coil</keyword>
<dbReference type="InterPro" id="IPR008936">
    <property type="entry name" value="Rho_GTPase_activation_prot"/>
</dbReference>